<dbReference type="EMBL" id="CP009248">
    <property type="protein sequence ID" value="APT90111.1"/>
    <property type="molecule type" value="Genomic_DNA"/>
</dbReference>
<accession>A0A1L7CWC5</accession>
<dbReference type="AlphaFoldDB" id="A0A1L7CWC5"/>
<keyword evidence="3" id="KW-1185">Reference proteome</keyword>
<dbReference type="KEGG" id="csph:CSPHI_02405"/>
<evidence type="ECO:0000313" key="2">
    <source>
        <dbReference type="EMBL" id="APT90111.1"/>
    </source>
</evidence>
<evidence type="ECO:0000256" key="1">
    <source>
        <dbReference type="SAM" id="MobiDB-lite"/>
    </source>
</evidence>
<gene>
    <name evidence="2" type="ORF">CSPHI_02405</name>
</gene>
<feature type="region of interest" description="Disordered" evidence="1">
    <location>
        <begin position="201"/>
        <end position="229"/>
    </location>
</feature>
<dbReference type="OrthoDB" id="3350465at2"/>
<organism evidence="2 3">
    <name type="scientific">Corynebacterium sphenisci DSM 44792</name>
    <dbReference type="NCBI Taxonomy" id="1437874"/>
    <lineage>
        <taxon>Bacteria</taxon>
        <taxon>Bacillati</taxon>
        <taxon>Actinomycetota</taxon>
        <taxon>Actinomycetes</taxon>
        <taxon>Mycobacteriales</taxon>
        <taxon>Corynebacteriaceae</taxon>
        <taxon>Corynebacterium</taxon>
    </lineage>
</organism>
<protein>
    <recommendedName>
        <fullName evidence="4">Primosomal protein</fullName>
    </recommendedName>
</protein>
<feature type="compositionally biased region" description="Basic and acidic residues" evidence="1">
    <location>
        <begin position="203"/>
        <end position="222"/>
    </location>
</feature>
<evidence type="ECO:0008006" key="4">
    <source>
        <dbReference type="Google" id="ProtNLM"/>
    </source>
</evidence>
<dbReference type="RefSeq" id="WP_075691332.1">
    <property type="nucleotide sequence ID" value="NZ_CP009248.1"/>
</dbReference>
<dbReference type="Proteomes" id="UP000185469">
    <property type="component" value="Chromosome"/>
</dbReference>
<proteinExistence type="predicted"/>
<reference evidence="2 3" key="1">
    <citation type="submission" date="2014-08" db="EMBL/GenBank/DDBJ databases">
        <title>Complete genome sequence of Corynebacterium sphenisci CECT 5990(T) (=DSM 44792(T)), isolated from healthy wild penguins.</title>
        <authorList>
            <person name="Ruckert C."/>
            <person name="Albersmeier A."/>
            <person name="Winkler A."/>
            <person name="Kalinowski J."/>
        </authorList>
    </citation>
    <scope>NUCLEOTIDE SEQUENCE [LARGE SCALE GENOMIC DNA]</scope>
    <source>
        <strain evidence="2 3">DSM 44792</strain>
    </source>
</reference>
<name>A0A1L7CWC5_9CORY</name>
<dbReference type="STRING" id="1437874.CSPHI_02405"/>
<sequence length="412" mass="44546">MARHGIVPIELELTGGTAYTLFAPGWREGNAEWQALLGAGEDVYLFDSPGELLAFLESGAAHDFTAHPQWRRFAEGLPGTAVVEGRDRHDLVGLPDVLCGPPDLAHVRKADGILSIARSIGAICALAKTNRMFATNSVLAATAAGPDQFHGGGREQWSAIGRVILANWDGVVDEIDALHGAAPEVDPAAAEDAAARLTAAGEEIERRRAEEARRREAEKGDAEPAGDPYDATVWSRAGIDPVKISIAGRNLYTLRCYLDRRPVFLGRMGEIHTFANGRTLVRWLLEHDDHDLAVTATWSEIITAANAGELELTVHADNEYSFAGLAEDIAAGPAKVDPAQLGRAYELLADAADWAGDDAVNEVLAGNQQLQWFLNHILDPSSNDEPVPPYEEEAAGWRRLEKGLTDRFTTKI</sequence>
<evidence type="ECO:0000313" key="3">
    <source>
        <dbReference type="Proteomes" id="UP000185469"/>
    </source>
</evidence>